<sequence length="342" mass="35822">MPLPTGANSSSDVWAGTITIEANGRTPTCAGIPVGNVVSVTQATASAVSREENPTLGSFLLPEGFRRPHPLAVLREASVVLEAGRCAAAVVAERRQRRATSYVLRQQPRREEPVVLVPGFMAGDSSLRMMSATLRSRGFRTYSSHISANVGCTLAAAAELEARIEAIAIKRDSRVQLVGHSLGGMLSRGLAARRPDLVAGIVTMGSPMLAPGAHHWVLTAAVESLVRLSRAGVPGLMAEECVAGACARQSFDECRQPLPAGVTFTALHSRRDGVVDWRACIDPEARSIEVEASHLGMAVDPRVAAHVEAALLLPAGAGRRTARLGAARRAAAEAAEGSALLA</sequence>
<keyword evidence="2" id="KW-0378">Hydrolase</keyword>
<dbReference type="Pfam" id="PF00561">
    <property type="entry name" value="Abhydrolase_1"/>
    <property type="match status" value="1"/>
</dbReference>
<accession>A0A6L7F4L4</accession>
<proteinExistence type="predicted"/>
<dbReference type="SUPFAM" id="SSF53474">
    <property type="entry name" value="alpha/beta-Hydrolases"/>
    <property type="match status" value="1"/>
</dbReference>
<dbReference type="Proteomes" id="UP000473325">
    <property type="component" value="Unassembled WGS sequence"/>
</dbReference>
<dbReference type="InterPro" id="IPR029058">
    <property type="entry name" value="AB_hydrolase_fold"/>
</dbReference>
<name>A0A6L7F4L4_9ACTN</name>
<dbReference type="PANTHER" id="PTHR37946:SF1">
    <property type="entry name" value="SLL1969 PROTEIN"/>
    <property type="match status" value="1"/>
</dbReference>
<comment type="caution">
    <text evidence="2">The sequence shown here is derived from an EMBL/GenBank/DDBJ whole genome shotgun (WGS) entry which is preliminary data.</text>
</comment>
<dbReference type="PANTHER" id="PTHR37946">
    <property type="entry name" value="SLL1969 PROTEIN"/>
    <property type="match status" value="1"/>
</dbReference>
<keyword evidence="3" id="KW-1185">Reference proteome</keyword>
<evidence type="ECO:0000313" key="2">
    <source>
        <dbReference type="EMBL" id="MXG92218.1"/>
    </source>
</evidence>
<dbReference type="EMBL" id="WUEK01000021">
    <property type="protein sequence ID" value="MXG92218.1"/>
    <property type="molecule type" value="Genomic_DNA"/>
</dbReference>
<dbReference type="GO" id="GO:0016787">
    <property type="term" value="F:hydrolase activity"/>
    <property type="evidence" value="ECO:0007669"/>
    <property type="project" value="UniProtKB-KW"/>
</dbReference>
<dbReference type="Gene3D" id="3.40.50.1820">
    <property type="entry name" value="alpha/beta hydrolase"/>
    <property type="match status" value="1"/>
</dbReference>
<protein>
    <submittedName>
        <fullName evidence="2">Alpha/beta fold hydrolase</fullName>
    </submittedName>
</protein>
<feature type="domain" description="AB hydrolase-1" evidence="1">
    <location>
        <begin position="142"/>
        <end position="210"/>
    </location>
</feature>
<gene>
    <name evidence="2" type="ORF">GRQ65_21985</name>
</gene>
<evidence type="ECO:0000259" key="1">
    <source>
        <dbReference type="Pfam" id="PF00561"/>
    </source>
</evidence>
<dbReference type="AlphaFoldDB" id="A0A6L7F4L4"/>
<reference evidence="2 3" key="1">
    <citation type="submission" date="2019-12" db="EMBL/GenBank/DDBJ databases">
        <authorList>
            <person name="Kun Z."/>
        </authorList>
    </citation>
    <scope>NUCLEOTIDE SEQUENCE [LARGE SCALE GENOMIC DNA]</scope>
    <source>
        <strain evidence="2 3">YIM 123512</strain>
    </source>
</reference>
<evidence type="ECO:0000313" key="3">
    <source>
        <dbReference type="Proteomes" id="UP000473325"/>
    </source>
</evidence>
<organism evidence="2 3">
    <name type="scientific">Nocardioides flavescens</name>
    <dbReference type="NCBI Taxonomy" id="2691959"/>
    <lineage>
        <taxon>Bacteria</taxon>
        <taxon>Bacillati</taxon>
        <taxon>Actinomycetota</taxon>
        <taxon>Actinomycetes</taxon>
        <taxon>Propionibacteriales</taxon>
        <taxon>Nocardioidaceae</taxon>
        <taxon>Nocardioides</taxon>
    </lineage>
</organism>
<dbReference type="InterPro" id="IPR000073">
    <property type="entry name" value="AB_hydrolase_1"/>
</dbReference>